<feature type="region of interest" description="Disordered" evidence="1">
    <location>
        <begin position="83"/>
        <end position="134"/>
    </location>
</feature>
<feature type="region of interest" description="Disordered" evidence="1">
    <location>
        <begin position="1"/>
        <end position="50"/>
    </location>
</feature>
<dbReference type="OMA" id="WICEDIW"/>
<feature type="compositionally biased region" description="Low complexity" evidence="1">
    <location>
        <begin position="99"/>
        <end position="134"/>
    </location>
</feature>
<dbReference type="PaxDb" id="4097-A0A1S3XBE8"/>
<evidence type="ECO:0000256" key="1">
    <source>
        <dbReference type="SAM" id="MobiDB-lite"/>
    </source>
</evidence>
<reference evidence="2" key="1">
    <citation type="submission" date="2025-08" db="UniProtKB">
        <authorList>
            <consortium name="RefSeq"/>
        </authorList>
    </citation>
    <scope>IDENTIFICATION</scope>
</reference>
<dbReference type="OrthoDB" id="1678820at2759"/>
<evidence type="ECO:0000313" key="2">
    <source>
        <dbReference type="RefSeq" id="XP_016437227.1"/>
    </source>
</evidence>
<sequence>MDSRGKEIKKSKKKKYTLPGSSQLPPPTPNMSPPPMPPRPSMPASQSSYFFKVPPPSSSLQYYSMPSHGGSASTTINFIPTPHFPASSLRDPASQFGGSPPIASPSHHSSQHGGSSFVPHISPTQLSSPSSSTLSISNLDIGGSHAAASLSTRTSIIAGIVRQCIGGTATHMVMESMKPCFHEPWNSSRKIPYHIRMNIWQQFKVRCVWQPTLENLVNENFEKRAQKWLTDSHHIARRGGTRPNWICEDIWSQLLAKWNTPEWKKKSEQAKLNSVSTKGGALHTGGSIGFAAHRFRM</sequence>
<dbReference type="KEGG" id="nta:107763269"/>
<accession>A0A1S3XBE8</accession>
<name>A0A1S3XBE8_TOBAC</name>
<dbReference type="AlphaFoldDB" id="A0A1S3XBE8"/>
<feature type="compositionally biased region" description="Pro residues" evidence="1">
    <location>
        <begin position="24"/>
        <end position="41"/>
    </location>
</feature>
<dbReference type="Pfam" id="PF03004">
    <property type="entry name" value="Transposase_24"/>
    <property type="match status" value="1"/>
</dbReference>
<gene>
    <name evidence="2" type="primary">LOC107763269</name>
</gene>
<dbReference type="InterPro" id="IPR004252">
    <property type="entry name" value="Probable_transposase_24"/>
</dbReference>
<proteinExistence type="predicted"/>
<feature type="non-terminal residue" evidence="2">
    <location>
        <position position="297"/>
    </location>
</feature>
<dbReference type="RefSeq" id="XP_016437227.1">
    <property type="nucleotide sequence ID" value="XM_016581741.1"/>
</dbReference>
<protein>
    <submittedName>
        <fullName evidence="2">Uncharacterized protein</fullName>
    </submittedName>
</protein>
<organism evidence="2">
    <name type="scientific">Nicotiana tabacum</name>
    <name type="common">Common tobacco</name>
    <dbReference type="NCBI Taxonomy" id="4097"/>
    <lineage>
        <taxon>Eukaryota</taxon>
        <taxon>Viridiplantae</taxon>
        <taxon>Streptophyta</taxon>
        <taxon>Embryophyta</taxon>
        <taxon>Tracheophyta</taxon>
        <taxon>Spermatophyta</taxon>
        <taxon>Magnoliopsida</taxon>
        <taxon>eudicotyledons</taxon>
        <taxon>Gunneridae</taxon>
        <taxon>Pentapetalae</taxon>
        <taxon>asterids</taxon>
        <taxon>lamiids</taxon>
        <taxon>Solanales</taxon>
        <taxon>Solanaceae</taxon>
        <taxon>Nicotianoideae</taxon>
        <taxon>Nicotianeae</taxon>
        <taxon>Nicotiana</taxon>
    </lineage>
</organism>